<gene>
    <name evidence="1" type="ORF">LCGC14_1698570</name>
</gene>
<comment type="caution">
    <text evidence="1">The sequence shown here is derived from an EMBL/GenBank/DDBJ whole genome shotgun (WGS) entry which is preliminary data.</text>
</comment>
<name>A0A0F9HJ79_9ZZZZ</name>
<protein>
    <submittedName>
        <fullName evidence="1">Uncharacterized protein</fullName>
    </submittedName>
</protein>
<proteinExistence type="predicted"/>
<dbReference type="EMBL" id="LAZR01014965">
    <property type="protein sequence ID" value="KKM15187.1"/>
    <property type="molecule type" value="Genomic_DNA"/>
</dbReference>
<sequence length="49" mass="5810">MVAEEVLEEIQKDIVELITYINALIQKAIPDKDALNRYIKYQIIKEKYV</sequence>
<organism evidence="1">
    <name type="scientific">marine sediment metagenome</name>
    <dbReference type="NCBI Taxonomy" id="412755"/>
    <lineage>
        <taxon>unclassified sequences</taxon>
        <taxon>metagenomes</taxon>
        <taxon>ecological metagenomes</taxon>
    </lineage>
</organism>
<dbReference type="AlphaFoldDB" id="A0A0F9HJ79"/>
<evidence type="ECO:0000313" key="1">
    <source>
        <dbReference type="EMBL" id="KKM15187.1"/>
    </source>
</evidence>
<reference evidence="1" key="1">
    <citation type="journal article" date="2015" name="Nature">
        <title>Complex archaea that bridge the gap between prokaryotes and eukaryotes.</title>
        <authorList>
            <person name="Spang A."/>
            <person name="Saw J.H."/>
            <person name="Jorgensen S.L."/>
            <person name="Zaremba-Niedzwiedzka K."/>
            <person name="Martijn J."/>
            <person name="Lind A.E."/>
            <person name="van Eijk R."/>
            <person name="Schleper C."/>
            <person name="Guy L."/>
            <person name="Ettema T.J."/>
        </authorList>
    </citation>
    <scope>NUCLEOTIDE SEQUENCE</scope>
</reference>
<accession>A0A0F9HJ79</accession>